<protein>
    <submittedName>
        <fullName evidence="2">Uncharacterized protein</fullName>
    </submittedName>
</protein>
<feature type="region of interest" description="Disordered" evidence="1">
    <location>
        <begin position="78"/>
        <end position="146"/>
    </location>
</feature>
<sequence length="173" mass="18717">MPVVCLTCFPYPDEHSEYAAYKQQKPPQLPATVHLNPEAQYLPPAQPSRPGETRLLFSYNHLFRLTMMMGRVASVGSAHAKPSPMRSASGVSKTKYVSTEPSPMNLGGPVLPASFRRPPMSIGSPLNGKAPVDPPPAAAATGPKKPLSSQLDHVSMYPLGPSASERILLFFFF</sequence>
<dbReference type="VEuPathDB" id="FungiDB:VP01_2638g4"/>
<keyword evidence="3" id="KW-1185">Reference proteome</keyword>
<accession>A0A0L6V647</accession>
<evidence type="ECO:0000313" key="2">
    <source>
        <dbReference type="EMBL" id="KNZ55600.1"/>
    </source>
</evidence>
<dbReference type="STRING" id="27349.A0A0L6V647"/>
<evidence type="ECO:0000256" key="1">
    <source>
        <dbReference type="SAM" id="MobiDB-lite"/>
    </source>
</evidence>
<comment type="caution">
    <text evidence="2">The sequence shown here is derived from an EMBL/GenBank/DDBJ whole genome shotgun (WGS) entry which is preliminary data.</text>
</comment>
<evidence type="ECO:0000313" key="3">
    <source>
        <dbReference type="Proteomes" id="UP000037035"/>
    </source>
</evidence>
<gene>
    <name evidence="2" type="ORF">VP01_2638g4</name>
</gene>
<name>A0A0L6V647_9BASI</name>
<dbReference type="Proteomes" id="UP000037035">
    <property type="component" value="Unassembled WGS sequence"/>
</dbReference>
<feature type="compositionally biased region" description="Polar residues" evidence="1">
    <location>
        <begin position="89"/>
        <end position="102"/>
    </location>
</feature>
<dbReference type="EMBL" id="LAVV01007544">
    <property type="protein sequence ID" value="KNZ55600.1"/>
    <property type="molecule type" value="Genomic_DNA"/>
</dbReference>
<organism evidence="2 3">
    <name type="scientific">Puccinia sorghi</name>
    <dbReference type="NCBI Taxonomy" id="27349"/>
    <lineage>
        <taxon>Eukaryota</taxon>
        <taxon>Fungi</taxon>
        <taxon>Dikarya</taxon>
        <taxon>Basidiomycota</taxon>
        <taxon>Pucciniomycotina</taxon>
        <taxon>Pucciniomycetes</taxon>
        <taxon>Pucciniales</taxon>
        <taxon>Pucciniaceae</taxon>
        <taxon>Puccinia</taxon>
    </lineage>
</organism>
<dbReference type="AlphaFoldDB" id="A0A0L6V647"/>
<reference evidence="2 3" key="1">
    <citation type="submission" date="2015-08" db="EMBL/GenBank/DDBJ databases">
        <title>Next Generation Sequencing and Analysis of the Genome of Puccinia sorghi L Schw, the Causal Agent of Maize Common Rust.</title>
        <authorList>
            <person name="Rochi L."/>
            <person name="Burguener G."/>
            <person name="Darino M."/>
            <person name="Turjanski A."/>
            <person name="Kreff E."/>
            <person name="Dieguez M.J."/>
            <person name="Sacco F."/>
        </authorList>
    </citation>
    <scope>NUCLEOTIDE SEQUENCE [LARGE SCALE GENOMIC DNA]</scope>
    <source>
        <strain evidence="2 3">RO10H11247</strain>
    </source>
</reference>
<dbReference type="OrthoDB" id="2507835at2759"/>
<proteinExistence type="predicted"/>